<feature type="transmembrane region" description="Helical" evidence="6">
    <location>
        <begin position="344"/>
        <end position="362"/>
    </location>
</feature>
<feature type="transmembrane region" description="Helical" evidence="6">
    <location>
        <begin position="255"/>
        <end position="278"/>
    </location>
</feature>
<evidence type="ECO:0000313" key="8">
    <source>
        <dbReference type="Proteomes" id="UP000016924"/>
    </source>
</evidence>
<dbReference type="PIRSF" id="PIRSF006060">
    <property type="entry name" value="AA_transporter"/>
    <property type="match status" value="1"/>
</dbReference>
<evidence type="ECO:0000256" key="5">
    <source>
        <dbReference type="ARBA" id="ARBA00023136"/>
    </source>
</evidence>
<comment type="subcellular location">
    <subcellularLocation>
        <location evidence="1">Membrane</location>
        <topology evidence="1">Multi-pass membrane protein</topology>
    </subcellularLocation>
</comment>
<feature type="transmembrane region" description="Helical" evidence="6">
    <location>
        <begin position="299"/>
        <end position="324"/>
    </location>
</feature>
<dbReference type="GO" id="GO:0016020">
    <property type="term" value="C:membrane"/>
    <property type="evidence" value="ECO:0007669"/>
    <property type="project" value="UniProtKB-SubCell"/>
</dbReference>
<dbReference type="OMA" id="CVIGWQV"/>
<dbReference type="EMBL" id="JH767594">
    <property type="protein sequence ID" value="EON68228.1"/>
    <property type="molecule type" value="Genomic_DNA"/>
</dbReference>
<evidence type="ECO:0008006" key="9">
    <source>
        <dbReference type="Google" id="ProtNLM"/>
    </source>
</evidence>
<feature type="transmembrane region" description="Helical" evidence="6">
    <location>
        <begin position="217"/>
        <end position="235"/>
    </location>
</feature>
<feature type="transmembrane region" description="Helical" evidence="6">
    <location>
        <begin position="466"/>
        <end position="486"/>
    </location>
</feature>
<dbReference type="OrthoDB" id="3257095at2759"/>
<evidence type="ECO:0000256" key="2">
    <source>
        <dbReference type="ARBA" id="ARBA00022448"/>
    </source>
</evidence>
<dbReference type="Gene3D" id="1.20.1740.10">
    <property type="entry name" value="Amino acid/polyamine transporter I"/>
    <property type="match status" value="1"/>
</dbReference>
<evidence type="ECO:0000256" key="3">
    <source>
        <dbReference type="ARBA" id="ARBA00022692"/>
    </source>
</evidence>
<dbReference type="GeneID" id="19904797"/>
<feature type="transmembrane region" description="Helical" evidence="6">
    <location>
        <begin position="420"/>
        <end position="446"/>
    </location>
</feature>
<feature type="transmembrane region" description="Helical" evidence="6">
    <location>
        <begin position="184"/>
        <end position="205"/>
    </location>
</feature>
<name>R7Z2A9_CONA1</name>
<sequence>MSGIPLQDLKHGNATTEITMFPDGEAGETVDPVTAEKLGTNYDQKDMHRMGKLQELRRNFRFTSIVGYAVILGATYPYALSTAVLSLTNGGTAGAIWMFLIGCIGMATCMLSMAEMASMAPTAGGQYHWVSEFAPKRYQKFLSYIVGWLCVLGWQGTMCASAYTPAAQIQGLIALNRESYSLPGSHACLMTIAITIFSIFFNTVLLRKLPLMEGIFLIIYVFGFVAIVTVLWVMGPRGDPATVFTKFEDNAGWGNTGLSTLVGILAPVVTLIGSDSACHLSEELKDAAYILPRSMATTAAINYTLGFIMVITFTFTIGDIQSILTTPTGQPYIQLFLNATQSRVGTSILTSLVILLLLFCAINQITTTSRQLFAFARDNGLPFSAFLSRIRPGWDVPLNALVVTFVVVSLASLIPIGSAIAFNILVSLGTVSLLASYFVVIACMMLKRVRGEKLLPSRFSLGRLGIFINGFALAFLGVAFVMLFFPSAPHPTVQTMNWTIMIFCSVIIISLVYYFVVGRHVYVGPVEYTRKDV</sequence>
<feature type="transmembrane region" description="Helical" evidence="6">
    <location>
        <begin position="498"/>
        <end position="516"/>
    </location>
</feature>
<reference evidence="8" key="1">
    <citation type="submission" date="2012-06" db="EMBL/GenBank/DDBJ databases">
        <title>The genome sequence of Coniosporium apollinis CBS 100218.</title>
        <authorList>
            <consortium name="The Broad Institute Genome Sequencing Platform"/>
            <person name="Cuomo C."/>
            <person name="Gorbushina A."/>
            <person name="Noack S."/>
            <person name="Walker B."/>
            <person name="Young S.K."/>
            <person name="Zeng Q."/>
            <person name="Gargeya S."/>
            <person name="Fitzgerald M."/>
            <person name="Haas B."/>
            <person name="Abouelleil A."/>
            <person name="Alvarado L."/>
            <person name="Arachchi H.M."/>
            <person name="Berlin A.M."/>
            <person name="Chapman S.B."/>
            <person name="Goldberg J."/>
            <person name="Griggs A."/>
            <person name="Gujja S."/>
            <person name="Hansen M."/>
            <person name="Howarth C."/>
            <person name="Imamovic A."/>
            <person name="Larimer J."/>
            <person name="McCowan C."/>
            <person name="Montmayeur A."/>
            <person name="Murphy C."/>
            <person name="Neiman D."/>
            <person name="Pearson M."/>
            <person name="Priest M."/>
            <person name="Roberts A."/>
            <person name="Saif S."/>
            <person name="Shea T."/>
            <person name="Sisk P."/>
            <person name="Sykes S."/>
            <person name="Wortman J."/>
            <person name="Nusbaum C."/>
            <person name="Birren B."/>
        </authorList>
    </citation>
    <scope>NUCLEOTIDE SEQUENCE [LARGE SCALE GENOMIC DNA]</scope>
    <source>
        <strain evidence="8">CBS 100218</strain>
    </source>
</reference>
<dbReference type="InterPro" id="IPR002293">
    <property type="entry name" value="AA/rel_permease1"/>
</dbReference>
<feature type="transmembrane region" description="Helical" evidence="6">
    <location>
        <begin position="396"/>
        <end position="414"/>
    </location>
</feature>
<dbReference type="PANTHER" id="PTHR45649">
    <property type="entry name" value="AMINO-ACID PERMEASE BAT1"/>
    <property type="match status" value="1"/>
</dbReference>
<keyword evidence="4 6" id="KW-1133">Transmembrane helix</keyword>
<dbReference type="GO" id="GO:0022857">
    <property type="term" value="F:transmembrane transporter activity"/>
    <property type="evidence" value="ECO:0007669"/>
    <property type="project" value="InterPro"/>
</dbReference>
<feature type="transmembrane region" description="Helical" evidence="6">
    <location>
        <begin position="59"/>
        <end position="79"/>
    </location>
</feature>
<proteinExistence type="predicted"/>
<keyword evidence="2" id="KW-0813">Transport</keyword>
<accession>R7Z2A9</accession>
<dbReference type="eggNOG" id="KOG1289">
    <property type="taxonomic scope" value="Eukaryota"/>
</dbReference>
<dbReference type="HOGENOM" id="CLU_004495_6_1_1"/>
<dbReference type="RefSeq" id="XP_007783545.1">
    <property type="nucleotide sequence ID" value="XM_007785355.1"/>
</dbReference>
<dbReference type="Proteomes" id="UP000016924">
    <property type="component" value="Unassembled WGS sequence"/>
</dbReference>
<dbReference type="Pfam" id="PF13520">
    <property type="entry name" value="AA_permease_2"/>
    <property type="match status" value="1"/>
</dbReference>
<organism evidence="7 8">
    <name type="scientific">Coniosporium apollinis (strain CBS 100218)</name>
    <name type="common">Rock-inhabiting black yeast</name>
    <dbReference type="NCBI Taxonomy" id="1168221"/>
    <lineage>
        <taxon>Eukaryota</taxon>
        <taxon>Fungi</taxon>
        <taxon>Dikarya</taxon>
        <taxon>Ascomycota</taxon>
        <taxon>Pezizomycotina</taxon>
        <taxon>Dothideomycetes</taxon>
        <taxon>Dothideomycetes incertae sedis</taxon>
        <taxon>Coniosporium</taxon>
    </lineage>
</organism>
<protein>
    <recommendedName>
        <fullName evidence="9">Amino acid transporter</fullName>
    </recommendedName>
</protein>
<keyword evidence="5 6" id="KW-0472">Membrane</keyword>
<feature type="transmembrane region" description="Helical" evidence="6">
    <location>
        <begin position="91"/>
        <end position="111"/>
    </location>
</feature>
<keyword evidence="8" id="KW-1185">Reference proteome</keyword>
<keyword evidence="3 6" id="KW-0812">Transmembrane</keyword>
<gene>
    <name evidence="7" type="ORF">W97_07486</name>
</gene>
<evidence type="ECO:0000313" key="7">
    <source>
        <dbReference type="EMBL" id="EON68228.1"/>
    </source>
</evidence>
<feature type="transmembrane region" description="Helical" evidence="6">
    <location>
        <begin position="141"/>
        <end position="164"/>
    </location>
</feature>
<dbReference type="PANTHER" id="PTHR45649:SF2">
    <property type="entry name" value="ACID PERMEASE, PUTATIVE-RELATED"/>
    <property type="match status" value="1"/>
</dbReference>
<dbReference type="AlphaFoldDB" id="R7Z2A9"/>
<evidence type="ECO:0000256" key="1">
    <source>
        <dbReference type="ARBA" id="ARBA00004141"/>
    </source>
</evidence>
<evidence type="ECO:0000256" key="6">
    <source>
        <dbReference type="SAM" id="Phobius"/>
    </source>
</evidence>
<dbReference type="STRING" id="1168221.R7Z2A9"/>
<evidence type="ECO:0000256" key="4">
    <source>
        <dbReference type="ARBA" id="ARBA00022989"/>
    </source>
</evidence>